<dbReference type="Proteomes" id="UP000286415">
    <property type="component" value="Unassembled WGS sequence"/>
</dbReference>
<reference evidence="1 2" key="1">
    <citation type="journal article" date="2018" name="Biotechnol. Adv.">
        <title>Improved genomic resources and new bioinformatic workflow for the carcinogenic parasite Clonorchis sinensis: Biotechnological implications.</title>
        <authorList>
            <person name="Wang D."/>
            <person name="Korhonen P.K."/>
            <person name="Gasser R.B."/>
            <person name="Young N.D."/>
        </authorList>
    </citation>
    <scope>NUCLEOTIDE SEQUENCE [LARGE SCALE GENOMIC DNA]</scope>
    <source>
        <strain evidence="1">Cs-k2</strain>
    </source>
</reference>
<organism evidence="1 2">
    <name type="scientific">Clonorchis sinensis</name>
    <name type="common">Chinese liver fluke</name>
    <dbReference type="NCBI Taxonomy" id="79923"/>
    <lineage>
        <taxon>Eukaryota</taxon>
        <taxon>Metazoa</taxon>
        <taxon>Spiralia</taxon>
        <taxon>Lophotrochozoa</taxon>
        <taxon>Platyhelminthes</taxon>
        <taxon>Trematoda</taxon>
        <taxon>Digenea</taxon>
        <taxon>Opisthorchiida</taxon>
        <taxon>Opisthorchiata</taxon>
        <taxon>Opisthorchiidae</taxon>
        <taxon>Clonorchis</taxon>
    </lineage>
</organism>
<protein>
    <submittedName>
        <fullName evidence="1">Uncharacterized protein</fullName>
    </submittedName>
</protein>
<proteinExistence type="predicted"/>
<evidence type="ECO:0000313" key="2">
    <source>
        <dbReference type="Proteomes" id="UP000286415"/>
    </source>
</evidence>
<keyword evidence="2" id="KW-1185">Reference proteome</keyword>
<dbReference type="InParanoid" id="A0A419Q8R6"/>
<accession>A0A419Q8R6</accession>
<comment type="caution">
    <text evidence="1">The sequence shown here is derived from an EMBL/GenBank/DDBJ whole genome shotgun (WGS) entry which is preliminary data.</text>
</comment>
<gene>
    <name evidence="1" type="ORF">CSKR_101182</name>
</gene>
<dbReference type="AlphaFoldDB" id="A0A419Q8R6"/>
<evidence type="ECO:0000313" key="1">
    <source>
        <dbReference type="EMBL" id="KAG5449372.1"/>
    </source>
</evidence>
<name>A0A419Q8R6_CLOSI</name>
<dbReference type="EMBL" id="NIRI02000042">
    <property type="protein sequence ID" value="KAG5449372.1"/>
    <property type="molecule type" value="Genomic_DNA"/>
</dbReference>
<sequence>MSHQTADQRKVADGSPVCNQWATKEAKHAYVSAAQVYAQVYLTQSNGMAQWLERIFTDQNVRGSNPTSASRLPLSRFWQPGSIPTLVLVLNGVAAGHRKGA</sequence>
<reference evidence="1 2" key="2">
    <citation type="journal article" date="2021" name="Genomics">
        <title>High-quality reference genome for Clonorchis sinensis.</title>
        <authorList>
            <person name="Young N.D."/>
            <person name="Stroehlein A.J."/>
            <person name="Kinkar L."/>
            <person name="Wang T."/>
            <person name="Sohn W.M."/>
            <person name="Chang B.C.H."/>
            <person name="Kaur P."/>
            <person name="Weisz D."/>
            <person name="Dudchenko O."/>
            <person name="Aiden E.L."/>
            <person name="Korhonen P.K."/>
            <person name="Gasser R.B."/>
        </authorList>
    </citation>
    <scope>NUCLEOTIDE SEQUENCE [LARGE SCALE GENOMIC DNA]</scope>
    <source>
        <strain evidence="1">Cs-k2</strain>
    </source>
</reference>